<dbReference type="Gene3D" id="1.10.357.10">
    <property type="entry name" value="Tetracycline Repressor, domain 2"/>
    <property type="match status" value="1"/>
</dbReference>
<evidence type="ECO:0000256" key="2">
    <source>
        <dbReference type="PROSITE-ProRule" id="PRU00335"/>
    </source>
</evidence>
<dbReference type="InterPro" id="IPR001647">
    <property type="entry name" value="HTH_TetR"/>
</dbReference>
<dbReference type="OrthoDB" id="9814200at2"/>
<evidence type="ECO:0000313" key="4">
    <source>
        <dbReference type="EMBL" id="AMU87093.1"/>
    </source>
</evidence>
<dbReference type="RefSeq" id="WP_034376246.1">
    <property type="nucleotide sequence ID" value="NZ_AP024514.1"/>
</dbReference>
<dbReference type="PROSITE" id="PS50977">
    <property type="entry name" value="HTH_TETR_2"/>
    <property type="match status" value="1"/>
</dbReference>
<reference evidence="4 5" key="1">
    <citation type="submission" date="2015-03" db="EMBL/GenBank/DDBJ databases">
        <title>Genomic characterization of Dehalococcoides mccartyi strain 11a5, an unusal plasmid-containing chloroethene dechlorinator.</title>
        <authorList>
            <person name="Zhao S."/>
            <person name="Ding C."/>
            <person name="He J."/>
        </authorList>
    </citation>
    <scope>NUCLEOTIDE SEQUENCE [LARGE SCALE GENOMIC DNA]</scope>
    <source>
        <strain evidence="4 5">11a5</strain>
    </source>
</reference>
<dbReference type="PRINTS" id="PR00455">
    <property type="entry name" value="HTHTETR"/>
</dbReference>
<sequence length="206" mass="23158">MPETIKADNRKMQAEKRRREILDAALKIFAEQGYQGATISQISETAGTSLGLLYHYFPNKKALMEAVIAENSFLPMLKNILGKPGNQNIQTVLTKLCLEFYRLLENKKKLVSVFLREGTSNPTVRQVWFGMLAQGALSFKIFLDQYVERGVLKAHSTDISARSLMSATVMLYLTNEAFGEGFAKPAEFITQMVANQLSGIEIRQKE</sequence>
<dbReference type="PANTHER" id="PTHR43479:SF11">
    <property type="entry name" value="ACREF_ENVCD OPERON REPRESSOR-RELATED"/>
    <property type="match status" value="1"/>
</dbReference>
<dbReference type="PATRIC" id="fig|61435.13.peg.1291"/>
<feature type="domain" description="HTH tetR-type" evidence="3">
    <location>
        <begin position="15"/>
        <end position="75"/>
    </location>
</feature>
<name>A0A142VB87_9CHLR</name>
<evidence type="ECO:0000313" key="5">
    <source>
        <dbReference type="Proteomes" id="UP000076394"/>
    </source>
</evidence>
<dbReference type="InterPro" id="IPR050624">
    <property type="entry name" value="HTH-type_Tx_Regulator"/>
</dbReference>
<feature type="DNA-binding region" description="H-T-H motif" evidence="2">
    <location>
        <begin position="38"/>
        <end position="57"/>
    </location>
</feature>
<gene>
    <name evidence="4" type="ORF">Dm11a5_1267</name>
</gene>
<dbReference type="EMBL" id="CP011127">
    <property type="protein sequence ID" value="AMU87093.1"/>
    <property type="molecule type" value="Genomic_DNA"/>
</dbReference>
<dbReference type="AlphaFoldDB" id="A0A142VB87"/>
<dbReference type="InterPro" id="IPR009057">
    <property type="entry name" value="Homeodomain-like_sf"/>
</dbReference>
<proteinExistence type="predicted"/>
<dbReference type="Proteomes" id="UP000076394">
    <property type="component" value="Chromosome"/>
</dbReference>
<organism evidence="4 5">
    <name type="scientific">Dehalococcoides mccartyi</name>
    <dbReference type="NCBI Taxonomy" id="61435"/>
    <lineage>
        <taxon>Bacteria</taxon>
        <taxon>Bacillati</taxon>
        <taxon>Chloroflexota</taxon>
        <taxon>Dehalococcoidia</taxon>
        <taxon>Dehalococcoidales</taxon>
        <taxon>Dehalococcoidaceae</taxon>
        <taxon>Dehalococcoides</taxon>
    </lineage>
</organism>
<dbReference type="GO" id="GO:0003677">
    <property type="term" value="F:DNA binding"/>
    <property type="evidence" value="ECO:0007669"/>
    <property type="project" value="UniProtKB-UniRule"/>
</dbReference>
<keyword evidence="1 2" id="KW-0238">DNA-binding</keyword>
<evidence type="ECO:0000259" key="3">
    <source>
        <dbReference type="PROSITE" id="PS50977"/>
    </source>
</evidence>
<protein>
    <submittedName>
        <fullName evidence="4">TetR family transcriptional regulator</fullName>
    </submittedName>
</protein>
<dbReference type="SUPFAM" id="SSF46689">
    <property type="entry name" value="Homeodomain-like"/>
    <property type="match status" value="1"/>
</dbReference>
<dbReference type="PANTHER" id="PTHR43479">
    <property type="entry name" value="ACREF/ENVCD OPERON REPRESSOR-RELATED"/>
    <property type="match status" value="1"/>
</dbReference>
<accession>A0A142VB87</accession>
<evidence type="ECO:0000256" key="1">
    <source>
        <dbReference type="ARBA" id="ARBA00023125"/>
    </source>
</evidence>
<dbReference type="Pfam" id="PF00440">
    <property type="entry name" value="TetR_N"/>
    <property type="match status" value="1"/>
</dbReference>